<feature type="compositionally biased region" description="Polar residues" evidence="3">
    <location>
        <begin position="493"/>
        <end position="507"/>
    </location>
</feature>
<dbReference type="Pfam" id="PF15686">
    <property type="entry name" value="LYRIC"/>
    <property type="match status" value="1"/>
</dbReference>
<dbReference type="PANTHER" id="PTHR23251:SF0">
    <property type="entry name" value="PROTEIN LYRIC"/>
    <property type="match status" value="1"/>
</dbReference>
<feature type="compositionally biased region" description="Basic and acidic residues" evidence="3">
    <location>
        <begin position="140"/>
        <end position="149"/>
    </location>
</feature>
<evidence type="ECO:0000256" key="4">
    <source>
        <dbReference type="SAM" id="Phobius"/>
    </source>
</evidence>
<feature type="transmembrane region" description="Helical" evidence="4">
    <location>
        <begin position="48"/>
        <end position="73"/>
    </location>
</feature>
<evidence type="ECO:0000256" key="1">
    <source>
        <dbReference type="ARBA" id="ARBA00004123"/>
    </source>
</evidence>
<feature type="compositionally biased region" description="Basic and acidic residues" evidence="3">
    <location>
        <begin position="121"/>
        <end position="131"/>
    </location>
</feature>
<keyword evidence="4" id="KW-1133">Transmembrane helix</keyword>
<comment type="caution">
    <text evidence="5">The sequence shown here is derived from an EMBL/GenBank/DDBJ whole genome shotgun (WGS) entry which is preliminary data.</text>
</comment>
<dbReference type="GO" id="GO:0005634">
    <property type="term" value="C:nucleus"/>
    <property type="evidence" value="ECO:0007669"/>
    <property type="project" value="UniProtKB-SubCell"/>
</dbReference>
<evidence type="ECO:0000256" key="3">
    <source>
        <dbReference type="SAM" id="MobiDB-lite"/>
    </source>
</evidence>
<feature type="compositionally biased region" description="Basic and acidic residues" evidence="3">
    <location>
        <begin position="181"/>
        <end position="196"/>
    </location>
</feature>
<evidence type="ECO:0000313" key="5">
    <source>
        <dbReference type="EMBL" id="TWW79681.1"/>
    </source>
</evidence>
<dbReference type="AlphaFoldDB" id="A0A5C6PLB9"/>
<dbReference type="GO" id="GO:0003712">
    <property type="term" value="F:transcription coregulator activity"/>
    <property type="evidence" value="ECO:0007669"/>
    <property type="project" value="TreeGrafter"/>
</dbReference>
<dbReference type="EMBL" id="RHFK02000002">
    <property type="protein sequence ID" value="TWW79681.1"/>
    <property type="molecule type" value="Genomic_DNA"/>
</dbReference>
<keyword evidence="2" id="KW-0539">Nucleus</keyword>
<feature type="region of interest" description="Disordered" evidence="3">
    <location>
        <begin position="341"/>
        <end position="534"/>
    </location>
</feature>
<dbReference type="GO" id="GO:0043066">
    <property type="term" value="P:negative regulation of apoptotic process"/>
    <property type="evidence" value="ECO:0007669"/>
    <property type="project" value="InterPro"/>
</dbReference>
<feature type="transmembrane region" description="Helical" evidence="4">
    <location>
        <begin position="635"/>
        <end position="660"/>
    </location>
</feature>
<evidence type="ECO:0000256" key="2">
    <source>
        <dbReference type="ARBA" id="ARBA00023242"/>
    </source>
</evidence>
<keyword evidence="4" id="KW-0472">Membrane</keyword>
<name>A0A5C6PLB9_9TELE</name>
<reference evidence="5 6" key="1">
    <citation type="submission" date="2019-04" db="EMBL/GenBank/DDBJ databases">
        <title>Chromosome genome assembly for Takifugu flavidus.</title>
        <authorList>
            <person name="Xiao S."/>
        </authorList>
    </citation>
    <scope>NUCLEOTIDE SEQUENCE [LARGE SCALE GENOMIC DNA]</scope>
    <source>
        <strain evidence="5">HTHZ2018</strain>
        <tissue evidence="5">Muscle</tissue>
    </source>
</reference>
<feature type="compositionally biased region" description="Basic and acidic residues" evidence="3">
    <location>
        <begin position="158"/>
        <end position="173"/>
    </location>
</feature>
<keyword evidence="6" id="KW-1185">Reference proteome</keyword>
<keyword evidence="4 5" id="KW-0812">Transmembrane</keyword>
<dbReference type="PANTHER" id="PTHR23251">
    <property type="entry name" value="LYSINE-RICH CEACAM1 CO-ISOLATED PROTEIN LYRIC PROTEIN"/>
    <property type="match status" value="1"/>
</dbReference>
<proteinExistence type="predicted"/>
<dbReference type="GO" id="GO:0006357">
    <property type="term" value="P:regulation of transcription by RNA polymerase II"/>
    <property type="evidence" value="ECO:0007669"/>
    <property type="project" value="TreeGrafter"/>
</dbReference>
<dbReference type="InterPro" id="IPR004687">
    <property type="entry name" value="LAPTM4/5"/>
</dbReference>
<feature type="compositionally biased region" description="Low complexity" evidence="3">
    <location>
        <begin position="475"/>
        <end position="486"/>
    </location>
</feature>
<feature type="compositionally biased region" description="Polar residues" evidence="3">
    <location>
        <begin position="343"/>
        <end position="354"/>
    </location>
</feature>
<protein>
    <submittedName>
        <fullName evidence="5">Lysosomal-associated transmembrane protein 4B</fullName>
    </submittedName>
</protein>
<feature type="transmembrane region" description="Helical" evidence="4">
    <location>
        <begin position="560"/>
        <end position="581"/>
    </location>
</feature>
<feature type="compositionally biased region" description="Basic residues" evidence="3">
    <location>
        <begin position="409"/>
        <end position="418"/>
    </location>
</feature>
<evidence type="ECO:0000313" key="6">
    <source>
        <dbReference type="Proteomes" id="UP000324091"/>
    </source>
</evidence>
<feature type="transmembrane region" description="Helical" evidence="4">
    <location>
        <begin position="680"/>
        <end position="702"/>
    </location>
</feature>
<organism evidence="5 6">
    <name type="scientific">Takifugu flavidus</name>
    <name type="common">sansaifugu</name>
    <dbReference type="NCBI Taxonomy" id="433684"/>
    <lineage>
        <taxon>Eukaryota</taxon>
        <taxon>Metazoa</taxon>
        <taxon>Chordata</taxon>
        <taxon>Craniata</taxon>
        <taxon>Vertebrata</taxon>
        <taxon>Euteleostomi</taxon>
        <taxon>Actinopterygii</taxon>
        <taxon>Neopterygii</taxon>
        <taxon>Teleostei</taxon>
        <taxon>Neoteleostei</taxon>
        <taxon>Acanthomorphata</taxon>
        <taxon>Eupercaria</taxon>
        <taxon>Tetraodontiformes</taxon>
        <taxon>Tetradontoidea</taxon>
        <taxon>Tetraodontidae</taxon>
        <taxon>Takifugu</taxon>
    </lineage>
</organism>
<dbReference type="GO" id="GO:0045766">
    <property type="term" value="P:positive regulation of angiogenesis"/>
    <property type="evidence" value="ECO:0007669"/>
    <property type="project" value="InterPro"/>
</dbReference>
<sequence length="761" mass="82396">MEQWQDSASQQVKLLTNHLNGLLSKGLGLLRSELGVDLGLKPELIPPWVILLAACTGLVLMVALWASVCRAVFKKRGAARPEDDGVELKRTASKPVKSEEPKKKKKKKTQSNGRAVAEPQEEAKVSEELVPHHQPPPSEVKAEKIPEGKKTKKKAKQAAKETKSAAVDGKEPEEGTWETKVSNKEKREQRKKDKSSSDGSASPGGGDTPVGTPSEQPKAAAAPTPANQKKKKGESAKVKAEKAEVVLPQVVTNSKAAAVSACAPEVPIKAPAHNVPTKTEPWKANREGETLWGGDIDESWTVIEPGMPTTERKLVTFAGLNAEPVRDLPWLSQPRVDDEWSGLNGNSVDPSSDWNAPAEVWGNYEEPTSAPPPTQQQLLPEPTRVNLLAGVADDDEDDKGETVGDAAAKKKKKKKKKKAAEEAAAAGQADGPGKEAPPAPTKKQPVQEKPTTVPPVKAAAVEPKVEKPVKDNISQKPPVTQVPQKPTDVEPTAKQNSVSAPTQQSQRILLVLTERTESRPSSPPNAPAAVTKGKDKMISPWDRWFSTSCCLCCHVRTGTIILGVWYMLINAVVLLILLTALSDPDQYHLTSAELANDLDVMDDANMCIASAISLLMILICGMATYGAYKLRSAWIIPFFCYQIFDFALNTLVAVSIVVYPNTIQDYLQQLPENFPYKDEIAALSNVCLVLIVLLFIGCILAFKAYLIACVWNCYRYVTSRGSSEVLLYVTTNDTTVLLPPYDDGVGVPVKQGPPPYNTATA</sequence>
<feature type="region of interest" description="Disordered" evidence="3">
    <location>
        <begin position="80"/>
        <end position="241"/>
    </location>
</feature>
<dbReference type="InterPro" id="IPR052305">
    <property type="entry name" value="TransReg_TumorExp"/>
</dbReference>
<dbReference type="Pfam" id="PF03821">
    <property type="entry name" value="Mtp"/>
    <property type="match status" value="1"/>
</dbReference>
<accession>A0A5C6PLB9</accession>
<feature type="compositionally biased region" description="Basic and acidic residues" evidence="3">
    <location>
        <begin position="80"/>
        <end position="102"/>
    </location>
</feature>
<comment type="subcellular location">
    <subcellularLocation>
        <location evidence="1">Nucleus</location>
    </subcellularLocation>
</comment>
<dbReference type="Proteomes" id="UP000324091">
    <property type="component" value="Chromosome 10"/>
</dbReference>
<dbReference type="GO" id="GO:0016020">
    <property type="term" value="C:membrane"/>
    <property type="evidence" value="ECO:0007669"/>
    <property type="project" value="InterPro"/>
</dbReference>
<gene>
    <name evidence="5" type="ORF">D4764_10G0007110</name>
</gene>
<dbReference type="InterPro" id="IPR031402">
    <property type="entry name" value="LYRIC"/>
</dbReference>
<feature type="transmembrane region" description="Helical" evidence="4">
    <location>
        <begin position="608"/>
        <end position="628"/>
    </location>
</feature>
<dbReference type="GO" id="GO:0043123">
    <property type="term" value="P:positive regulation of canonical NF-kappaB signal transduction"/>
    <property type="evidence" value="ECO:0007669"/>
    <property type="project" value="InterPro"/>
</dbReference>